<dbReference type="Proteomes" id="UP000199320">
    <property type="component" value="Unassembled WGS sequence"/>
</dbReference>
<protein>
    <submittedName>
        <fullName evidence="6">HTH DNA binding domain-containing protein</fullName>
    </submittedName>
</protein>
<dbReference type="RefSeq" id="WP_092930793.1">
    <property type="nucleotide sequence ID" value="NZ_FMZP01000017.1"/>
</dbReference>
<proteinExistence type="predicted"/>
<accession>A0A1I0C3A7</accession>
<reference evidence="6" key="2">
    <citation type="submission" date="2016-10" db="EMBL/GenBank/DDBJ databases">
        <authorList>
            <person name="de Groot N.N."/>
        </authorList>
    </citation>
    <scope>NUCLEOTIDE SEQUENCE [LARGE SCALE GENOMIC DNA]</scope>
    <source>
        <strain evidence="6">CDM_6</strain>
    </source>
</reference>
<evidence type="ECO:0000313" key="5">
    <source>
        <dbReference type="EMBL" id="SDD26745.1"/>
    </source>
</evidence>
<organism evidence="6 7">
    <name type="scientific">Natrinema hispanicum</name>
    <dbReference type="NCBI Taxonomy" id="392421"/>
    <lineage>
        <taxon>Archaea</taxon>
        <taxon>Methanobacteriati</taxon>
        <taxon>Methanobacteriota</taxon>
        <taxon>Stenosarchaea group</taxon>
        <taxon>Halobacteria</taxon>
        <taxon>Halobacteriales</taxon>
        <taxon>Natrialbaceae</taxon>
        <taxon>Natrinema</taxon>
    </lineage>
</organism>
<feature type="domain" description="HTH bat-type" evidence="4">
    <location>
        <begin position="6"/>
        <end position="40"/>
    </location>
</feature>
<reference evidence="7 8" key="1">
    <citation type="submission" date="2016-10" db="EMBL/GenBank/DDBJ databases">
        <authorList>
            <person name="Varghese N."/>
            <person name="Submissions S."/>
        </authorList>
    </citation>
    <scope>NUCLEOTIDE SEQUENCE [LARGE SCALE GENOMIC DNA]</scope>
    <source>
        <strain evidence="5 8">CDM_1</strain>
        <strain evidence="7">CDM_6</strain>
    </source>
</reference>
<evidence type="ECO:0000256" key="2">
    <source>
        <dbReference type="ARBA" id="ARBA00023163"/>
    </source>
</evidence>
<sequence length="64" mass="7469">MADSDYDWPRAITNEELAMELEISRTTCHEHLRKAERAVLSSAMADSHKRTGRRQFERIGIDHE</sequence>
<evidence type="ECO:0000256" key="3">
    <source>
        <dbReference type="SAM" id="MobiDB-lite"/>
    </source>
</evidence>
<feature type="compositionally biased region" description="Basic and acidic residues" evidence="3">
    <location>
        <begin position="46"/>
        <end position="64"/>
    </location>
</feature>
<evidence type="ECO:0000259" key="4">
    <source>
        <dbReference type="Pfam" id="PF04967"/>
    </source>
</evidence>
<evidence type="ECO:0000313" key="7">
    <source>
        <dbReference type="Proteomes" id="UP000199320"/>
    </source>
</evidence>
<dbReference type="InterPro" id="IPR007050">
    <property type="entry name" value="HTH_bacterioopsin"/>
</dbReference>
<dbReference type="Pfam" id="PF04967">
    <property type="entry name" value="HTH_10"/>
    <property type="match status" value="1"/>
</dbReference>
<feature type="region of interest" description="Disordered" evidence="3">
    <location>
        <begin position="43"/>
        <end position="64"/>
    </location>
</feature>
<evidence type="ECO:0000313" key="8">
    <source>
        <dbReference type="Proteomes" id="UP000324021"/>
    </source>
</evidence>
<evidence type="ECO:0000313" key="6">
    <source>
        <dbReference type="EMBL" id="SET13893.1"/>
    </source>
</evidence>
<dbReference type="EMBL" id="FOIC01000004">
    <property type="protein sequence ID" value="SET13893.1"/>
    <property type="molecule type" value="Genomic_DNA"/>
</dbReference>
<keyword evidence="1" id="KW-0805">Transcription regulation</keyword>
<dbReference type="EMBL" id="FMZP01000017">
    <property type="protein sequence ID" value="SDD26745.1"/>
    <property type="molecule type" value="Genomic_DNA"/>
</dbReference>
<dbReference type="Proteomes" id="UP000324021">
    <property type="component" value="Unassembled WGS sequence"/>
</dbReference>
<evidence type="ECO:0000256" key="1">
    <source>
        <dbReference type="ARBA" id="ARBA00023015"/>
    </source>
</evidence>
<dbReference type="OrthoDB" id="181730at2157"/>
<name>A0A1I0C3A7_9EURY</name>
<gene>
    <name evidence="6" type="ORF">SAMN04488694_10413</name>
    <name evidence="5" type="ORF">SAMN05192552_101710</name>
</gene>
<dbReference type="STRING" id="392421.SAMN04488694_10413"/>
<dbReference type="AlphaFoldDB" id="A0A1I0C3A7"/>
<keyword evidence="2" id="KW-0804">Transcription</keyword>
<keyword evidence="7" id="KW-1185">Reference proteome</keyword>